<keyword evidence="3" id="KW-1185">Reference proteome</keyword>
<gene>
    <name evidence="2" type="ORF">CEXT_326191</name>
</gene>
<dbReference type="EMBL" id="BPLR01014058">
    <property type="protein sequence ID" value="GIY65986.1"/>
    <property type="molecule type" value="Genomic_DNA"/>
</dbReference>
<feature type="compositionally biased region" description="Low complexity" evidence="1">
    <location>
        <begin position="1"/>
        <end position="14"/>
    </location>
</feature>
<accession>A0AAV4V7S3</accession>
<dbReference type="Proteomes" id="UP001054945">
    <property type="component" value="Unassembled WGS sequence"/>
</dbReference>
<name>A0AAV4V7S3_CAEEX</name>
<reference evidence="2 3" key="1">
    <citation type="submission" date="2021-06" db="EMBL/GenBank/DDBJ databases">
        <title>Caerostris extrusa draft genome.</title>
        <authorList>
            <person name="Kono N."/>
            <person name="Arakawa K."/>
        </authorList>
    </citation>
    <scope>NUCLEOTIDE SEQUENCE [LARGE SCALE GENOMIC DNA]</scope>
</reference>
<feature type="region of interest" description="Disordered" evidence="1">
    <location>
        <begin position="1"/>
        <end position="26"/>
    </location>
</feature>
<evidence type="ECO:0000313" key="2">
    <source>
        <dbReference type="EMBL" id="GIY65986.1"/>
    </source>
</evidence>
<evidence type="ECO:0000313" key="3">
    <source>
        <dbReference type="Proteomes" id="UP001054945"/>
    </source>
</evidence>
<evidence type="ECO:0000256" key="1">
    <source>
        <dbReference type="SAM" id="MobiDB-lite"/>
    </source>
</evidence>
<dbReference type="AlphaFoldDB" id="A0AAV4V7S3"/>
<sequence>MGEGAWAWGGEWAAPPSAERGGPRRVKFNGHRSPVSAVAYFGEGDTDRYTGAIPVIIREGEGFWVGGWMERFW</sequence>
<organism evidence="2 3">
    <name type="scientific">Caerostris extrusa</name>
    <name type="common">Bark spider</name>
    <name type="synonym">Caerostris bankana</name>
    <dbReference type="NCBI Taxonomy" id="172846"/>
    <lineage>
        <taxon>Eukaryota</taxon>
        <taxon>Metazoa</taxon>
        <taxon>Ecdysozoa</taxon>
        <taxon>Arthropoda</taxon>
        <taxon>Chelicerata</taxon>
        <taxon>Arachnida</taxon>
        <taxon>Araneae</taxon>
        <taxon>Araneomorphae</taxon>
        <taxon>Entelegynae</taxon>
        <taxon>Araneoidea</taxon>
        <taxon>Araneidae</taxon>
        <taxon>Caerostris</taxon>
    </lineage>
</organism>
<proteinExistence type="predicted"/>
<protein>
    <submittedName>
        <fullName evidence="2">Uncharacterized protein</fullName>
    </submittedName>
</protein>
<comment type="caution">
    <text evidence="2">The sequence shown here is derived from an EMBL/GenBank/DDBJ whole genome shotgun (WGS) entry which is preliminary data.</text>
</comment>